<evidence type="ECO:0000313" key="2">
    <source>
        <dbReference type="Proteomes" id="UP001595851"/>
    </source>
</evidence>
<organism evidence="1 2">
    <name type="scientific">Nonomuraea purpurea</name>
    <dbReference type="NCBI Taxonomy" id="1849276"/>
    <lineage>
        <taxon>Bacteria</taxon>
        <taxon>Bacillati</taxon>
        <taxon>Actinomycetota</taxon>
        <taxon>Actinomycetes</taxon>
        <taxon>Streptosporangiales</taxon>
        <taxon>Streptosporangiaceae</taxon>
        <taxon>Nonomuraea</taxon>
    </lineage>
</organism>
<keyword evidence="2" id="KW-1185">Reference proteome</keyword>
<proteinExistence type="predicted"/>
<dbReference type="Proteomes" id="UP001595851">
    <property type="component" value="Unassembled WGS sequence"/>
</dbReference>
<evidence type="ECO:0000313" key="1">
    <source>
        <dbReference type="EMBL" id="MFC4008895.1"/>
    </source>
</evidence>
<protein>
    <submittedName>
        <fullName evidence="1">Uncharacterized protein</fullName>
    </submittedName>
</protein>
<dbReference type="RefSeq" id="WP_379528957.1">
    <property type="nucleotide sequence ID" value="NZ_JBHSBI010000007.1"/>
</dbReference>
<comment type="caution">
    <text evidence="1">The sequence shown here is derived from an EMBL/GenBank/DDBJ whole genome shotgun (WGS) entry which is preliminary data.</text>
</comment>
<dbReference type="EMBL" id="JBHSBI010000007">
    <property type="protein sequence ID" value="MFC4008895.1"/>
    <property type="molecule type" value="Genomic_DNA"/>
</dbReference>
<sequence length="321" mass="36044">MVALVVVLSLVVVAALGGGGWFLWQRTTGGATAQAGDPSTLEVLGKGTLNESDVRGVDATALFYASFKKLVTQPVLHTTQESYTEKDEYDNNEPGYRWESAFDYKAKEWQMLWGSADAGSPLMLCLKGGSHNYSSSVKRWYDPRPTDSFCQEKRAWRFVSDGLTAGGLTEAQADTWVKDLQSEQKGFVNPGEARLTEVKGKQYLRLVVDYKAVKQSDGIYYGGQMLMWSFKKTGLDPESHPYFYNGGLGTGYHVVYYIDPRSMLPAYTEVEQTPPLDRNGKPREPDFYKVRVEYHWPGKMPGMKPSGKPTWPKLTWPRDKA</sequence>
<reference evidence="2" key="1">
    <citation type="journal article" date="2019" name="Int. J. Syst. Evol. Microbiol.">
        <title>The Global Catalogue of Microorganisms (GCM) 10K type strain sequencing project: providing services to taxonomists for standard genome sequencing and annotation.</title>
        <authorList>
            <consortium name="The Broad Institute Genomics Platform"/>
            <consortium name="The Broad Institute Genome Sequencing Center for Infectious Disease"/>
            <person name="Wu L."/>
            <person name="Ma J."/>
        </authorList>
    </citation>
    <scope>NUCLEOTIDE SEQUENCE [LARGE SCALE GENOMIC DNA]</scope>
    <source>
        <strain evidence="2">TBRC 1276</strain>
    </source>
</reference>
<name>A0ABV8G7C1_9ACTN</name>
<accession>A0ABV8G7C1</accession>
<gene>
    <name evidence="1" type="ORF">ACFOY2_16810</name>
</gene>